<dbReference type="Pfam" id="PF13976">
    <property type="entry name" value="gag_pre-integrs"/>
    <property type="match status" value="1"/>
</dbReference>
<name>A0AAV0F3N7_9ASTE</name>
<organism evidence="2 3">
    <name type="scientific">Cuscuta epithymum</name>
    <dbReference type="NCBI Taxonomy" id="186058"/>
    <lineage>
        <taxon>Eukaryota</taxon>
        <taxon>Viridiplantae</taxon>
        <taxon>Streptophyta</taxon>
        <taxon>Embryophyta</taxon>
        <taxon>Tracheophyta</taxon>
        <taxon>Spermatophyta</taxon>
        <taxon>Magnoliopsida</taxon>
        <taxon>eudicotyledons</taxon>
        <taxon>Gunneridae</taxon>
        <taxon>Pentapetalae</taxon>
        <taxon>asterids</taxon>
        <taxon>lamiids</taxon>
        <taxon>Solanales</taxon>
        <taxon>Convolvulaceae</taxon>
        <taxon>Cuscuteae</taxon>
        <taxon>Cuscuta</taxon>
        <taxon>Cuscuta subgen. Cuscuta</taxon>
    </lineage>
</organism>
<proteinExistence type="predicted"/>
<reference evidence="2" key="1">
    <citation type="submission" date="2022-07" db="EMBL/GenBank/DDBJ databases">
        <authorList>
            <person name="Macas J."/>
            <person name="Novak P."/>
            <person name="Neumann P."/>
        </authorList>
    </citation>
    <scope>NUCLEOTIDE SEQUENCE</scope>
</reference>
<evidence type="ECO:0000313" key="3">
    <source>
        <dbReference type="Proteomes" id="UP001152523"/>
    </source>
</evidence>
<comment type="caution">
    <text evidence="2">The sequence shown here is derived from an EMBL/GenBank/DDBJ whole genome shotgun (WGS) entry which is preliminary data.</text>
</comment>
<dbReference type="Proteomes" id="UP001152523">
    <property type="component" value="Unassembled WGS sequence"/>
</dbReference>
<feature type="non-terminal residue" evidence="2">
    <location>
        <position position="107"/>
    </location>
</feature>
<dbReference type="AlphaFoldDB" id="A0AAV0F3N7"/>
<sequence length="107" mass="11736">MKDTISGKMLLQASSNGGVYPIPITHSSPVALSSQAAPGPIWHRRLGHCGSRILDRLKKSGSVLSTSNFSHDCISCRLGKSQRLPFQEVWHKSTAPLFLIHSDVWQS</sequence>
<evidence type="ECO:0000313" key="2">
    <source>
        <dbReference type="EMBL" id="CAH9129985.1"/>
    </source>
</evidence>
<dbReference type="InterPro" id="IPR025724">
    <property type="entry name" value="GAG-pre-integrase_dom"/>
</dbReference>
<feature type="domain" description="GAG-pre-integrase" evidence="1">
    <location>
        <begin position="18"/>
        <end position="81"/>
    </location>
</feature>
<dbReference type="EMBL" id="CAMAPF010000958">
    <property type="protein sequence ID" value="CAH9129985.1"/>
    <property type="molecule type" value="Genomic_DNA"/>
</dbReference>
<keyword evidence="3" id="KW-1185">Reference proteome</keyword>
<accession>A0AAV0F3N7</accession>
<evidence type="ECO:0000259" key="1">
    <source>
        <dbReference type="Pfam" id="PF13976"/>
    </source>
</evidence>
<gene>
    <name evidence="2" type="ORF">CEPIT_LOCUS30275</name>
</gene>
<protein>
    <recommendedName>
        <fullName evidence="1">GAG-pre-integrase domain-containing protein</fullName>
    </recommendedName>
</protein>